<dbReference type="EMBL" id="JAADJZ010000012">
    <property type="protein sequence ID" value="KAF2871170.1"/>
    <property type="molecule type" value="Genomic_DNA"/>
</dbReference>
<proteinExistence type="predicted"/>
<keyword evidence="2" id="KW-1185">Reference proteome</keyword>
<accession>A0A7C8ID81</accession>
<gene>
    <name evidence="1" type="ORF">BDV95DRAFT_55952</name>
</gene>
<reference evidence="1 2" key="1">
    <citation type="submission" date="2020-01" db="EMBL/GenBank/DDBJ databases">
        <authorList>
            <consortium name="DOE Joint Genome Institute"/>
            <person name="Haridas S."/>
            <person name="Albert R."/>
            <person name="Binder M."/>
            <person name="Bloem J."/>
            <person name="Labutti K."/>
            <person name="Salamov A."/>
            <person name="Andreopoulos B."/>
            <person name="Baker S.E."/>
            <person name="Barry K."/>
            <person name="Bills G."/>
            <person name="Bluhm B.H."/>
            <person name="Cannon C."/>
            <person name="Castanera R."/>
            <person name="Culley D.E."/>
            <person name="Daum C."/>
            <person name="Ezra D."/>
            <person name="Gonzalez J.B."/>
            <person name="Henrissat B."/>
            <person name="Kuo A."/>
            <person name="Liang C."/>
            <person name="Lipzen A."/>
            <person name="Lutzoni F."/>
            <person name="Magnuson J."/>
            <person name="Mondo S."/>
            <person name="Nolan M."/>
            <person name="Ohm R."/>
            <person name="Pangilinan J."/>
            <person name="Park H.-J.H."/>
            <person name="Ramirez L."/>
            <person name="Alfaro M."/>
            <person name="Sun H."/>
            <person name="Tritt A."/>
            <person name="Yoshinaga Y."/>
            <person name="Zwiers L.-H.L."/>
            <person name="Turgeon B.G."/>
            <person name="Goodwin S.B."/>
            <person name="Spatafora J.W."/>
            <person name="Crous P.W."/>
            <person name="Grigoriev I.V."/>
        </authorList>
    </citation>
    <scope>NUCLEOTIDE SEQUENCE [LARGE SCALE GENOMIC DNA]</scope>
    <source>
        <strain evidence="1 2">CBS 611.86</strain>
    </source>
</reference>
<organism evidence="1 2">
    <name type="scientific">Massariosphaeria phaeospora</name>
    <dbReference type="NCBI Taxonomy" id="100035"/>
    <lineage>
        <taxon>Eukaryota</taxon>
        <taxon>Fungi</taxon>
        <taxon>Dikarya</taxon>
        <taxon>Ascomycota</taxon>
        <taxon>Pezizomycotina</taxon>
        <taxon>Dothideomycetes</taxon>
        <taxon>Pleosporomycetidae</taxon>
        <taxon>Pleosporales</taxon>
        <taxon>Pleosporales incertae sedis</taxon>
        <taxon>Massariosphaeria</taxon>
    </lineage>
</organism>
<evidence type="ECO:0000313" key="1">
    <source>
        <dbReference type="EMBL" id="KAF2871170.1"/>
    </source>
</evidence>
<dbReference type="OrthoDB" id="10609879at2759"/>
<comment type="caution">
    <text evidence="1">The sequence shown here is derived from an EMBL/GenBank/DDBJ whole genome shotgun (WGS) entry which is preliminary data.</text>
</comment>
<evidence type="ECO:0000313" key="2">
    <source>
        <dbReference type="Proteomes" id="UP000481861"/>
    </source>
</evidence>
<sequence>MSSYLVLGPPVCVSSMSPSSPTSSKRRSQMIQHYRTHQREYLQWRSRQEKHQEEPGYFPPQLRQLRTAWHAKRYQKHGKEMAPKLKAKIFQALKNDPPRANEPETVPDKISRWFRYSDEEEEEYEQCVMAMCNGKVKEADFQYVVCPNGMLLADARQ</sequence>
<name>A0A7C8ID81_9PLEO</name>
<dbReference type="AlphaFoldDB" id="A0A7C8ID81"/>
<dbReference type="Proteomes" id="UP000481861">
    <property type="component" value="Unassembled WGS sequence"/>
</dbReference>
<protein>
    <submittedName>
        <fullName evidence="1">Uncharacterized protein</fullName>
    </submittedName>
</protein>